<dbReference type="EMBL" id="FNAV01000032">
    <property type="protein sequence ID" value="SDF58845.1"/>
    <property type="molecule type" value="Genomic_DNA"/>
</dbReference>
<dbReference type="Gene3D" id="3.90.220.20">
    <property type="entry name" value="DNA methylase specificity domains"/>
    <property type="match status" value="1"/>
</dbReference>
<dbReference type="InterPro" id="IPR044946">
    <property type="entry name" value="Restrct_endonuc_typeI_TRD_sf"/>
</dbReference>
<dbReference type="AlphaFoldDB" id="A0A1G7MAX2"/>
<evidence type="ECO:0000313" key="3">
    <source>
        <dbReference type="EMBL" id="SDF58845.1"/>
    </source>
</evidence>
<keyword evidence="1" id="KW-0680">Restriction system</keyword>
<keyword evidence="2" id="KW-0238">DNA-binding</keyword>
<sequence length="133" mass="14694">MGHSALVPHFFGPTGLFSQHIYKVEPKAKSALSREWLYLLLSVSPKGQEIRSYSNGTTVNMLPMDALELPEVLVPPHSVVEAFDAAAKPMFARKESIEVENQTLATLRDTLLPRLMSGDLRVGVARDEMEAMA</sequence>
<dbReference type="SUPFAM" id="SSF116734">
    <property type="entry name" value="DNA methylase specificity domain"/>
    <property type="match status" value="1"/>
</dbReference>
<accession>A0A1G7MAX2</accession>
<name>A0A1G7MAX2_9RHOB</name>
<proteinExistence type="predicted"/>
<reference evidence="4" key="1">
    <citation type="submission" date="2016-10" db="EMBL/GenBank/DDBJ databases">
        <authorList>
            <person name="Varghese N."/>
            <person name="Submissions S."/>
        </authorList>
    </citation>
    <scope>NUCLEOTIDE SEQUENCE [LARGE SCALE GENOMIC DNA]</scope>
    <source>
        <strain evidence="4">DSM 10146</strain>
    </source>
</reference>
<dbReference type="GO" id="GO:0009307">
    <property type="term" value="P:DNA restriction-modification system"/>
    <property type="evidence" value="ECO:0007669"/>
    <property type="project" value="UniProtKB-KW"/>
</dbReference>
<evidence type="ECO:0000313" key="4">
    <source>
        <dbReference type="Proteomes" id="UP000198994"/>
    </source>
</evidence>
<evidence type="ECO:0000256" key="2">
    <source>
        <dbReference type="ARBA" id="ARBA00023125"/>
    </source>
</evidence>
<keyword evidence="4" id="KW-1185">Reference proteome</keyword>
<dbReference type="Proteomes" id="UP000198994">
    <property type="component" value="Unassembled WGS sequence"/>
</dbReference>
<evidence type="ECO:0000256" key="1">
    <source>
        <dbReference type="ARBA" id="ARBA00022747"/>
    </source>
</evidence>
<gene>
    <name evidence="3" type="ORF">SAMN04488105_13210</name>
</gene>
<dbReference type="GO" id="GO:0003677">
    <property type="term" value="F:DNA binding"/>
    <property type="evidence" value="ECO:0007669"/>
    <property type="project" value="UniProtKB-KW"/>
</dbReference>
<protein>
    <submittedName>
        <fullName evidence="3">Type I restriction enzyme, S subunit</fullName>
    </submittedName>
</protein>
<organism evidence="3 4">
    <name type="scientific">Salipiger thiooxidans</name>
    <dbReference type="NCBI Taxonomy" id="282683"/>
    <lineage>
        <taxon>Bacteria</taxon>
        <taxon>Pseudomonadati</taxon>
        <taxon>Pseudomonadota</taxon>
        <taxon>Alphaproteobacteria</taxon>
        <taxon>Rhodobacterales</taxon>
        <taxon>Roseobacteraceae</taxon>
        <taxon>Salipiger</taxon>
    </lineage>
</organism>
<dbReference type="STRING" id="282683.SAMN04488105_13210"/>